<proteinExistence type="predicted"/>
<dbReference type="PANTHER" id="PTHR11706:SF33">
    <property type="entry name" value="NATURAL RESISTANCE-ASSOCIATED MACROPHAGE PROTEIN 2"/>
    <property type="match status" value="1"/>
</dbReference>
<feature type="transmembrane region" description="Helical" evidence="7">
    <location>
        <begin position="376"/>
        <end position="399"/>
    </location>
</feature>
<keyword evidence="5 7" id="KW-1133">Transmembrane helix</keyword>
<sequence length="437" mass="47570">MSLGLTVRFRHRERISDGNLRGAARPAHSWAADVGPGLVTIASDNDPSGVATYTLAGAWYGFDLLWVCVLSYPSTVALQLIAARVAQITGRGLTENMREHYSPLFFYFAVTRFFIANTFNIAVNVLAMGVALRVFFDVSLAWLALVAACASMALQWAISYARYAWLLKWLTFAMFAYAGIVAIVDVPWLTVLHRAVMPRVVWSEDYVTMLIAVLGTTVSPYLLFAQAEQEARDREQGDAARGEALDRTMRRMGGEVLLRTLLSNALAICVMIAAAATLHLMQRTPAGDDVDMARVLAPLAHGYARHVLAFALLGSGLLTLPPLAGSAAQAVASAFRWERGERRDRRLASLLFAVMTLGMTIAIALAARHVEPVRALYWSAVINGMTVTPVLLLLVLLSSKREAVGDLSAHWALRALAWLATIATAAAIGAHFVLEFL</sequence>
<evidence type="ECO:0000256" key="3">
    <source>
        <dbReference type="ARBA" id="ARBA00022692"/>
    </source>
</evidence>
<dbReference type="InterPro" id="IPR001046">
    <property type="entry name" value="NRAMP_fam"/>
</dbReference>
<feature type="transmembrane region" description="Helical" evidence="7">
    <location>
        <begin position="411"/>
        <end position="434"/>
    </location>
</feature>
<protein>
    <submittedName>
        <fullName evidence="8">Natural resistance-associated macrophage protein</fullName>
    </submittedName>
</protein>
<keyword evidence="6 7" id="KW-0472">Membrane</keyword>
<evidence type="ECO:0000256" key="4">
    <source>
        <dbReference type="ARBA" id="ARBA00022847"/>
    </source>
</evidence>
<feature type="transmembrane region" description="Helical" evidence="7">
    <location>
        <begin position="139"/>
        <end position="158"/>
    </location>
</feature>
<dbReference type="OrthoDB" id="9787548at2"/>
<dbReference type="Pfam" id="PF01566">
    <property type="entry name" value="Nramp"/>
    <property type="match status" value="1"/>
</dbReference>
<evidence type="ECO:0000256" key="1">
    <source>
        <dbReference type="ARBA" id="ARBA00004141"/>
    </source>
</evidence>
<feature type="transmembrane region" description="Helical" evidence="7">
    <location>
        <begin position="347"/>
        <end position="370"/>
    </location>
</feature>
<accession>A0A158AQP5</accession>
<feature type="transmembrane region" description="Helical" evidence="7">
    <location>
        <begin position="206"/>
        <end position="224"/>
    </location>
</feature>
<comment type="subcellular location">
    <subcellularLocation>
        <location evidence="1">Membrane</location>
        <topology evidence="1">Multi-pass membrane protein</topology>
    </subcellularLocation>
</comment>
<dbReference type="STRING" id="1777137.AWB76_02846"/>
<dbReference type="GO" id="GO:0034755">
    <property type="term" value="P:iron ion transmembrane transport"/>
    <property type="evidence" value="ECO:0007669"/>
    <property type="project" value="TreeGrafter"/>
</dbReference>
<dbReference type="GO" id="GO:0005384">
    <property type="term" value="F:manganese ion transmembrane transporter activity"/>
    <property type="evidence" value="ECO:0007669"/>
    <property type="project" value="TreeGrafter"/>
</dbReference>
<evidence type="ECO:0000313" key="9">
    <source>
        <dbReference type="Proteomes" id="UP000054624"/>
    </source>
</evidence>
<keyword evidence="4" id="KW-0769">Symport</keyword>
<evidence type="ECO:0000256" key="6">
    <source>
        <dbReference type="ARBA" id="ARBA00023136"/>
    </source>
</evidence>
<feature type="transmembrane region" description="Helical" evidence="7">
    <location>
        <begin position="256"/>
        <end position="281"/>
    </location>
</feature>
<dbReference type="Proteomes" id="UP000054624">
    <property type="component" value="Unassembled WGS sequence"/>
</dbReference>
<keyword evidence="9" id="KW-1185">Reference proteome</keyword>
<feature type="transmembrane region" description="Helical" evidence="7">
    <location>
        <begin position="64"/>
        <end position="83"/>
    </location>
</feature>
<feature type="transmembrane region" description="Helical" evidence="7">
    <location>
        <begin position="165"/>
        <end position="186"/>
    </location>
</feature>
<feature type="transmembrane region" description="Helical" evidence="7">
    <location>
        <begin position="307"/>
        <end position="335"/>
    </location>
</feature>
<feature type="transmembrane region" description="Helical" evidence="7">
    <location>
        <begin position="104"/>
        <end position="127"/>
    </location>
</feature>
<evidence type="ECO:0000256" key="7">
    <source>
        <dbReference type="SAM" id="Phobius"/>
    </source>
</evidence>
<dbReference type="EMBL" id="FCOI02000008">
    <property type="protein sequence ID" value="SAK60112.1"/>
    <property type="molecule type" value="Genomic_DNA"/>
</dbReference>
<reference evidence="9" key="1">
    <citation type="submission" date="2016-01" db="EMBL/GenBank/DDBJ databases">
        <authorList>
            <person name="Peeters Charlotte."/>
        </authorList>
    </citation>
    <scope>NUCLEOTIDE SEQUENCE [LARGE SCALE GENOMIC DNA]</scope>
</reference>
<dbReference type="AlphaFoldDB" id="A0A158AQP5"/>
<name>A0A158AQP5_9BURK</name>
<evidence type="ECO:0000256" key="5">
    <source>
        <dbReference type="ARBA" id="ARBA00022989"/>
    </source>
</evidence>
<evidence type="ECO:0000313" key="8">
    <source>
        <dbReference type="EMBL" id="SAK60112.1"/>
    </source>
</evidence>
<keyword evidence="2" id="KW-0813">Transport</keyword>
<keyword evidence="3 7" id="KW-0812">Transmembrane</keyword>
<dbReference type="GO" id="GO:0015293">
    <property type="term" value="F:symporter activity"/>
    <property type="evidence" value="ECO:0007669"/>
    <property type="project" value="UniProtKB-KW"/>
</dbReference>
<dbReference type="PANTHER" id="PTHR11706">
    <property type="entry name" value="SOLUTE CARRIER PROTEIN FAMILY 11 MEMBER"/>
    <property type="match status" value="1"/>
</dbReference>
<evidence type="ECO:0000256" key="2">
    <source>
        <dbReference type="ARBA" id="ARBA00022448"/>
    </source>
</evidence>
<dbReference type="GO" id="GO:0005886">
    <property type="term" value="C:plasma membrane"/>
    <property type="evidence" value="ECO:0007669"/>
    <property type="project" value="TreeGrafter"/>
</dbReference>
<gene>
    <name evidence="8" type="ORF">AWB76_02846</name>
</gene>
<dbReference type="GO" id="GO:0015086">
    <property type="term" value="F:cadmium ion transmembrane transporter activity"/>
    <property type="evidence" value="ECO:0007669"/>
    <property type="project" value="TreeGrafter"/>
</dbReference>
<organism evidence="8 9">
    <name type="scientific">Caballeronia temeraria</name>
    <dbReference type="NCBI Taxonomy" id="1777137"/>
    <lineage>
        <taxon>Bacteria</taxon>
        <taxon>Pseudomonadati</taxon>
        <taxon>Pseudomonadota</taxon>
        <taxon>Betaproteobacteria</taxon>
        <taxon>Burkholderiales</taxon>
        <taxon>Burkholderiaceae</taxon>
        <taxon>Caballeronia</taxon>
    </lineage>
</organism>